<comment type="caution">
    <text evidence="2">The sequence shown here is derived from an EMBL/GenBank/DDBJ whole genome shotgun (WGS) entry which is preliminary data.</text>
</comment>
<accession>A0ABU4F5U4</accession>
<reference evidence="2 3" key="1">
    <citation type="submission" date="2023-10" db="EMBL/GenBank/DDBJ databases">
        <title>Characterization of rhizosphere-enriched actinobacteria from wheat plants lab-grown on chernevaya soil.</title>
        <authorList>
            <person name="Tikhonova E.N."/>
            <person name="Konopkin A."/>
            <person name="Kravchenko I.K."/>
        </authorList>
    </citation>
    <scope>NUCLEOTIDE SEQUENCE [LARGE SCALE GENOMIC DNA]</scope>
    <source>
        <strain evidence="2 3">RR29</strain>
    </source>
</reference>
<dbReference type="InterPro" id="IPR000157">
    <property type="entry name" value="TIR_dom"/>
</dbReference>
<feature type="domain" description="TIR" evidence="1">
    <location>
        <begin position="8"/>
        <end position="83"/>
    </location>
</feature>
<dbReference type="Pfam" id="PF13676">
    <property type="entry name" value="TIR_2"/>
    <property type="match status" value="1"/>
</dbReference>
<sequence>MPKSITTFISYPRALEHVAAEVAGQLRTNGYSVWIDVNNFDKAADAHSQLKKAIEGCDYFLSISPRVGRQSYWVRFENAIAAQTCTVLADSYFFRGNQLEVWRKEDVGAEHPDAVILSSLKQIEATSARTP</sequence>
<evidence type="ECO:0000313" key="3">
    <source>
        <dbReference type="Proteomes" id="UP001187346"/>
    </source>
</evidence>
<dbReference type="RefSeq" id="WP_317770276.1">
    <property type="nucleotide sequence ID" value="NZ_JAWMAJ010000012.1"/>
</dbReference>
<protein>
    <submittedName>
        <fullName evidence="2">Toll/interleukin-1 receptor domain-containing protein</fullName>
    </submittedName>
</protein>
<dbReference type="Gene3D" id="3.40.50.10140">
    <property type="entry name" value="Toll/interleukin-1 receptor homology (TIR) domain"/>
    <property type="match status" value="1"/>
</dbReference>
<dbReference type="InterPro" id="IPR035897">
    <property type="entry name" value="Toll_tir_struct_dom_sf"/>
</dbReference>
<dbReference type="EMBL" id="JAWMAJ010000012">
    <property type="protein sequence ID" value="MDV7215393.1"/>
    <property type="molecule type" value="Genomic_DNA"/>
</dbReference>
<organism evidence="2 3">
    <name type="scientific">Streptomyces prunicolor</name>
    <dbReference type="NCBI Taxonomy" id="67348"/>
    <lineage>
        <taxon>Bacteria</taxon>
        <taxon>Bacillati</taxon>
        <taxon>Actinomycetota</taxon>
        <taxon>Actinomycetes</taxon>
        <taxon>Kitasatosporales</taxon>
        <taxon>Streptomycetaceae</taxon>
        <taxon>Streptomyces</taxon>
    </lineage>
</organism>
<keyword evidence="2" id="KW-0675">Receptor</keyword>
<dbReference type="SUPFAM" id="SSF52200">
    <property type="entry name" value="Toll/Interleukin receptor TIR domain"/>
    <property type="match status" value="1"/>
</dbReference>
<gene>
    <name evidence="2" type="ORF">R5A26_05475</name>
</gene>
<keyword evidence="3" id="KW-1185">Reference proteome</keyword>
<name>A0ABU4F5U4_9ACTN</name>
<dbReference type="Proteomes" id="UP001187346">
    <property type="component" value="Unassembled WGS sequence"/>
</dbReference>
<evidence type="ECO:0000259" key="1">
    <source>
        <dbReference type="Pfam" id="PF13676"/>
    </source>
</evidence>
<evidence type="ECO:0000313" key="2">
    <source>
        <dbReference type="EMBL" id="MDV7215393.1"/>
    </source>
</evidence>
<proteinExistence type="predicted"/>